<comment type="similarity">
    <text evidence="2">Belongs to the cytidylyltransferase family.</text>
</comment>
<reference evidence="13 14" key="1">
    <citation type="submission" date="2024-04" db="EMBL/GenBank/DDBJ databases">
        <title>Tritrichomonas musculus Genome.</title>
        <authorList>
            <person name="Alves-Ferreira E."/>
            <person name="Grigg M."/>
            <person name="Lorenzi H."/>
            <person name="Galac M."/>
        </authorList>
    </citation>
    <scope>NUCLEOTIDE SEQUENCE [LARGE SCALE GENOMIC DNA]</scope>
    <source>
        <strain evidence="13 14">EAF2021</strain>
    </source>
</reference>
<accession>A0ABR2GPN7</accession>
<proteinExistence type="inferred from homology"/>
<dbReference type="SUPFAM" id="SSF52374">
    <property type="entry name" value="Nucleotidylyl transferase"/>
    <property type="match status" value="2"/>
</dbReference>
<dbReference type="InterPro" id="IPR004821">
    <property type="entry name" value="Cyt_trans-like"/>
</dbReference>
<comment type="caution">
    <text evidence="13">The sequence shown here is derived from an EMBL/GenBank/DDBJ whole genome shotgun (WGS) entry which is preliminary data.</text>
</comment>
<gene>
    <name evidence="13" type="ORF">M9Y10_042464</name>
</gene>
<dbReference type="Pfam" id="PF01467">
    <property type="entry name" value="CTP_transf_like"/>
    <property type="match status" value="2"/>
</dbReference>
<comment type="pathway">
    <text evidence="1">Lipid metabolism.</text>
</comment>
<dbReference type="PANTHER" id="PTHR45780:SF2">
    <property type="entry name" value="ETHANOLAMINE-PHOSPHATE CYTIDYLYLTRANSFERASE"/>
    <property type="match status" value="1"/>
</dbReference>
<evidence type="ECO:0000313" key="14">
    <source>
        <dbReference type="Proteomes" id="UP001470230"/>
    </source>
</evidence>
<dbReference type="InterPro" id="IPR044608">
    <property type="entry name" value="Ect1/PCYT2"/>
</dbReference>
<dbReference type="PANTHER" id="PTHR45780">
    <property type="entry name" value="ETHANOLAMINE-PHOSPHATE CYTIDYLYLTRANSFERASE"/>
    <property type="match status" value="1"/>
</dbReference>
<dbReference type="EC" id="2.7.7.14" evidence="10"/>
<keyword evidence="4" id="KW-0808">Transferase</keyword>
<dbReference type="Proteomes" id="UP001470230">
    <property type="component" value="Unassembled WGS sequence"/>
</dbReference>
<keyword evidence="7" id="KW-0594">Phospholipid biosynthesis</keyword>
<dbReference type="EMBL" id="JAPFFF010000079">
    <property type="protein sequence ID" value="KAK8835578.1"/>
    <property type="molecule type" value="Genomic_DNA"/>
</dbReference>
<evidence type="ECO:0000256" key="3">
    <source>
        <dbReference type="ARBA" id="ARBA00022516"/>
    </source>
</evidence>
<evidence type="ECO:0000256" key="4">
    <source>
        <dbReference type="ARBA" id="ARBA00022679"/>
    </source>
</evidence>
<evidence type="ECO:0000313" key="13">
    <source>
        <dbReference type="EMBL" id="KAK8835578.1"/>
    </source>
</evidence>
<evidence type="ECO:0000256" key="10">
    <source>
        <dbReference type="ARBA" id="ARBA00024221"/>
    </source>
</evidence>
<dbReference type="NCBIfam" id="TIGR00125">
    <property type="entry name" value="cyt_tran_rel"/>
    <property type="match status" value="2"/>
</dbReference>
<evidence type="ECO:0000256" key="1">
    <source>
        <dbReference type="ARBA" id="ARBA00005189"/>
    </source>
</evidence>
<evidence type="ECO:0000256" key="2">
    <source>
        <dbReference type="ARBA" id="ARBA00010101"/>
    </source>
</evidence>
<keyword evidence="6" id="KW-0443">Lipid metabolism</keyword>
<evidence type="ECO:0000256" key="6">
    <source>
        <dbReference type="ARBA" id="ARBA00023098"/>
    </source>
</evidence>
<keyword evidence="5 13" id="KW-0548">Nucleotidyltransferase</keyword>
<evidence type="ECO:0000256" key="11">
    <source>
        <dbReference type="ARBA" id="ARBA00031473"/>
    </source>
</evidence>
<evidence type="ECO:0000259" key="12">
    <source>
        <dbReference type="Pfam" id="PF01467"/>
    </source>
</evidence>
<dbReference type="InterPro" id="IPR014729">
    <property type="entry name" value="Rossmann-like_a/b/a_fold"/>
</dbReference>
<keyword evidence="14" id="KW-1185">Reference proteome</keyword>
<keyword evidence="3" id="KW-0444">Lipid biosynthesis</keyword>
<comment type="pathway">
    <text evidence="9">Phospholipid metabolism; phosphatidylethanolamine biosynthesis; phosphatidylethanolamine from ethanolamine: step 2/3.</text>
</comment>
<organism evidence="13 14">
    <name type="scientific">Tritrichomonas musculus</name>
    <dbReference type="NCBI Taxonomy" id="1915356"/>
    <lineage>
        <taxon>Eukaryota</taxon>
        <taxon>Metamonada</taxon>
        <taxon>Parabasalia</taxon>
        <taxon>Tritrichomonadida</taxon>
        <taxon>Tritrichomonadidae</taxon>
        <taxon>Tritrichomonas</taxon>
    </lineage>
</organism>
<protein>
    <recommendedName>
        <fullName evidence="10">ethanolamine-phosphate cytidylyltransferase</fullName>
        <ecNumber evidence="10">2.7.7.14</ecNumber>
    </recommendedName>
    <alternativeName>
        <fullName evidence="11">CTP:phosphoethanolamine cytidylyltransferase</fullName>
    </alternativeName>
</protein>
<dbReference type="GO" id="GO:0016779">
    <property type="term" value="F:nucleotidyltransferase activity"/>
    <property type="evidence" value="ECO:0007669"/>
    <property type="project" value="UniProtKB-KW"/>
</dbReference>
<name>A0ABR2GPN7_9EUKA</name>
<sequence length="347" mass="39587">MEGKHQYHRLWCDGCFDLCHFGHFNFMRQAASISDELYVGVHNDKDVEINKARPVFTLQERMELVSSCKWVTKAVPDAPYTTQIDWVDRYNCDAVVHGDDIVLNADGVDTYYQVKKANRFVTVPRTKAISTTNLIGRMIRLPKTQLPDGFDVSQLESIAGSSASLHTYIPTTHRIAQFSSPREPKPTDKIVYCDGTFDLLHPGHVSFLRKAKAMGDYLVVGVHDDPTQESATYPGMPIMTLQERVLNVLAMKYVDDVIIGAPYIITKELMNQIEPSVVVEGSNPTRQNYEDAFRVPKQLGIFRQIESDYPNLSAKMVVKRILENHQYYSNRNKSKEQSHYEVHPDEQ</sequence>
<evidence type="ECO:0000256" key="9">
    <source>
        <dbReference type="ARBA" id="ARBA00024191"/>
    </source>
</evidence>
<evidence type="ECO:0000256" key="7">
    <source>
        <dbReference type="ARBA" id="ARBA00023209"/>
    </source>
</evidence>
<keyword evidence="8" id="KW-1208">Phospholipid metabolism</keyword>
<feature type="domain" description="Cytidyltransferase-like" evidence="12">
    <location>
        <begin position="11"/>
        <end position="135"/>
    </location>
</feature>
<evidence type="ECO:0000256" key="8">
    <source>
        <dbReference type="ARBA" id="ARBA00023264"/>
    </source>
</evidence>
<dbReference type="Gene3D" id="3.40.50.620">
    <property type="entry name" value="HUPs"/>
    <property type="match status" value="2"/>
</dbReference>
<feature type="domain" description="Cytidyltransferase-like" evidence="12">
    <location>
        <begin position="192"/>
        <end position="317"/>
    </location>
</feature>
<evidence type="ECO:0000256" key="5">
    <source>
        <dbReference type="ARBA" id="ARBA00022695"/>
    </source>
</evidence>